<dbReference type="AlphaFoldDB" id="A0A137SEH0"/>
<evidence type="ECO:0000256" key="4">
    <source>
        <dbReference type="SAM" id="Phobius"/>
    </source>
</evidence>
<dbReference type="Pfam" id="PF07690">
    <property type="entry name" value="MFS_1"/>
    <property type="match status" value="1"/>
</dbReference>
<evidence type="ECO:0000259" key="5">
    <source>
        <dbReference type="PROSITE" id="PS50850"/>
    </source>
</evidence>
<evidence type="ECO:0000313" key="6">
    <source>
        <dbReference type="EMBL" id="KXO10819.1"/>
    </source>
</evidence>
<dbReference type="GO" id="GO:0022857">
    <property type="term" value="F:transmembrane transporter activity"/>
    <property type="evidence" value="ECO:0007669"/>
    <property type="project" value="InterPro"/>
</dbReference>
<evidence type="ECO:0000256" key="3">
    <source>
        <dbReference type="ARBA" id="ARBA00023136"/>
    </source>
</evidence>
<feature type="transmembrane region" description="Helical" evidence="4">
    <location>
        <begin position="109"/>
        <end position="131"/>
    </location>
</feature>
<feature type="transmembrane region" description="Helical" evidence="4">
    <location>
        <begin position="368"/>
        <end position="389"/>
    </location>
</feature>
<name>A0A137SEH0_9GAMM</name>
<dbReference type="InterPro" id="IPR036259">
    <property type="entry name" value="MFS_trans_sf"/>
</dbReference>
<dbReference type="InterPro" id="IPR011701">
    <property type="entry name" value="MFS"/>
</dbReference>
<feature type="transmembrane region" description="Helical" evidence="4">
    <location>
        <begin position="216"/>
        <end position="234"/>
    </location>
</feature>
<dbReference type="InterPro" id="IPR052524">
    <property type="entry name" value="MFS_Cyanate_Porter"/>
</dbReference>
<dbReference type="EMBL" id="LOCO01000003">
    <property type="protein sequence ID" value="KXO11484.1"/>
    <property type="molecule type" value="Genomic_DNA"/>
</dbReference>
<proteinExistence type="predicted"/>
<dbReference type="Proteomes" id="UP000070282">
    <property type="component" value="Unassembled WGS sequence"/>
</dbReference>
<feature type="domain" description="Major facilitator superfamily (MFS) profile" evidence="5">
    <location>
        <begin position="19"/>
        <end position="396"/>
    </location>
</feature>
<keyword evidence="8" id="KW-1185">Reference proteome</keyword>
<feature type="transmembrane region" description="Helical" evidence="4">
    <location>
        <begin position="53"/>
        <end position="73"/>
    </location>
</feature>
<feature type="transmembrane region" description="Helical" evidence="4">
    <location>
        <begin position="306"/>
        <end position="331"/>
    </location>
</feature>
<dbReference type="Gene3D" id="1.20.1250.20">
    <property type="entry name" value="MFS general substrate transporter like domains"/>
    <property type="match status" value="1"/>
</dbReference>
<feature type="transmembrane region" description="Helical" evidence="4">
    <location>
        <begin position="343"/>
        <end position="362"/>
    </location>
</feature>
<keyword evidence="1 4" id="KW-0812">Transmembrane</keyword>
<dbReference type="PANTHER" id="PTHR23523:SF2">
    <property type="entry name" value="2-NITROIMIDAZOLE TRANSPORTER"/>
    <property type="match status" value="1"/>
</dbReference>
<dbReference type="SUPFAM" id="SSF103473">
    <property type="entry name" value="MFS general substrate transporter"/>
    <property type="match status" value="1"/>
</dbReference>
<dbReference type="EMBL" id="LOCO01000005">
    <property type="protein sequence ID" value="KXO10819.1"/>
    <property type="molecule type" value="Genomic_DNA"/>
</dbReference>
<gene>
    <name evidence="6" type="ORF">J122_1450</name>
    <name evidence="7" type="ORF">J122_943</name>
</gene>
<dbReference type="PANTHER" id="PTHR23523">
    <property type="match status" value="1"/>
</dbReference>
<dbReference type="RefSeq" id="WP_061331367.1">
    <property type="nucleotide sequence ID" value="NZ_LOCO01000003.1"/>
</dbReference>
<feature type="transmembrane region" description="Helical" evidence="4">
    <location>
        <begin position="282"/>
        <end position="300"/>
    </location>
</feature>
<reference evidence="8" key="1">
    <citation type="submission" date="2015-12" db="EMBL/GenBank/DDBJ databases">
        <authorList>
            <person name="Lima A."/>
            <person name="Farahani Zayas N."/>
            <person name="Castro Da Silva M.A."/>
            <person name="Cabral A."/>
            <person name="Pessatti M.L."/>
        </authorList>
    </citation>
    <scope>NUCLEOTIDE SEQUENCE [LARGE SCALE GENOMIC DNA]</scope>
    <source>
        <strain evidence="8">LAMA 842</strain>
    </source>
</reference>
<feature type="transmembrane region" description="Helical" evidence="4">
    <location>
        <begin position="85"/>
        <end position="103"/>
    </location>
</feature>
<comment type="caution">
    <text evidence="6">The sequence shown here is derived from an EMBL/GenBank/DDBJ whole genome shotgun (WGS) entry which is preliminary data.</text>
</comment>
<feature type="transmembrane region" description="Helical" evidence="4">
    <location>
        <begin position="21"/>
        <end position="41"/>
    </location>
</feature>
<organism evidence="6 8">
    <name type="scientific">Marinobacter excellens LAMA 842</name>
    <dbReference type="NCBI Taxonomy" id="1306954"/>
    <lineage>
        <taxon>Bacteria</taxon>
        <taxon>Pseudomonadati</taxon>
        <taxon>Pseudomonadota</taxon>
        <taxon>Gammaproteobacteria</taxon>
        <taxon>Pseudomonadales</taxon>
        <taxon>Marinobacteraceae</taxon>
        <taxon>Marinobacter</taxon>
    </lineage>
</organism>
<feature type="transmembrane region" description="Helical" evidence="4">
    <location>
        <begin position="152"/>
        <end position="170"/>
    </location>
</feature>
<keyword evidence="2 4" id="KW-1133">Transmembrane helix</keyword>
<feature type="transmembrane region" description="Helical" evidence="4">
    <location>
        <begin position="254"/>
        <end position="270"/>
    </location>
</feature>
<sequence length="396" mass="42320">MTTPSATTAPPSPARLLPVAVLLWLAGVYLRIPVLVAPPLAPFISDELALTQALTGALTTLPILMLAIGAMPGSLAISRIGPRNTLAMAMVIMVIGSAGRGLVPDTFTLMLASAVMGLGVAMMQPALPALLPRWLAPHHLAIGSAIYMNGMLMGEFIGAGITLPVLMPLLDNSWRATLLVWSLPALLVAAALFLPKRDLARPVRRSAWLPDWKNPLTLRIGLLLGLSGSMFFGLNAYMGNLLAQQGHFEKLADALFWYNFAQVVASLLMLKMARFWVGKRSMIILMAVLSIVGTSGTIVLEGWPAIFSATLMSFVAGILLILLVALPPLLVRSEETGRLSAGTFLVGYTLAFSVPMIGGLIADWSGDIRHAIMVMVGYSLLVLPIAFTLDLRRRPA</sequence>
<keyword evidence="3 4" id="KW-0472">Membrane</keyword>
<dbReference type="PATRIC" id="fig|1306954.6.peg.2491"/>
<reference evidence="6" key="2">
    <citation type="submission" date="2015-12" db="EMBL/GenBank/DDBJ databases">
        <authorList>
            <person name="Shamseldin A."/>
            <person name="Moawad H."/>
            <person name="Abd El-Rahim W.M."/>
            <person name="Sadowsky M.J."/>
        </authorList>
    </citation>
    <scope>NUCLEOTIDE SEQUENCE [LARGE SCALE GENOMIC DNA]</scope>
    <source>
        <strain evidence="6">LAMA 842</strain>
    </source>
</reference>
<feature type="transmembrane region" description="Helical" evidence="4">
    <location>
        <begin position="176"/>
        <end position="195"/>
    </location>
</feature>
<protein>
    <recommendedName>
        <fullName evidence="5">Major facilitator superfamily (MFS) profile domain-containing protein</fullName>
    </recommendedName>
</protein>
<evidence type="ECO:0000313" key="8">
    <source>
        <dbReference type="Proteomes" id="UP000070282"/>
    </source>
</evidence>
<accession>A0A137SEH0</accession>
<evidence type="ECO:0000256" key="1">
    <source>
        <dbReference type="ARBA" id="ARBA00022692"/>
    </source>
</evidence>
<dbReference type="PROSITE" id="PS50850">
    <property type="entry name" value="MFS"/>
    <property type="match status" value="1"/>
</dbReference>
<evidence type="ECO:0000256" key="2">
    <source>
        <dbReference type="ARBA" id="ARBA00022989"/>
    </source>
</evidence>
<dbReference type="InterPro" id="IPR020846">
    <property type="entry name" value="MFS_dom"/>
</dbReference>
<evidence type="ECO:0000313" key="7">
    <source>
        <dbReference type="EMBL" id="KXO11484.1"/>
    </source>
</evidence>